<dbReference type="Gene3D" id="2.130.10.10">
    <property type="entry name" value="YVTN repeat-like/Quinoprotein amine dehydrogenase"/>
    <property type="match status" value="1"/>
</dbReference>
<evidence type="ECO:0000256" key="2">
    <source>
        <dbReference type="ARBA" id="ARBA00010818"/>
    </source>
</evidence>
<dbReference type="GO" id="GO:0005794">
    <property type="term" value="C:Golgi apparatus"/>
    <property type="evidence" value="ECO:0007669"/>
    <property type="project" value="TreeGrafter"/>
</dbReference>
<dbReference type="SMART" id="SM00602">
    <property type="entry name" value="VPS10"/>
    <property type="match status" value="1"/>
</dbReference>
<dbReference type="EMBL" id="CAIIXF020000005">
    <property type="protein sequence ID" value="CAH1785149.1"/>
    <property type="molecule type" value="Genomic_DNA"/>
</dbReference>
<evidence type="ECO:0000256" key="1">
    <source>
        <dbReference type="ARBA" id="ARBA00004479"/>
    </source>
</evidence>
<evidence type="ECO:0000259" key="9">
    <source>
        <dbReference type="PROSITE" id="PS50093"/>
    </source>
</evidence>
<dbReference type="OrthoDB" id="6281610at2759"/>
<keyword evidence="8" id="KW-0732">Signal</keyword>
<dbReference type="InterPro" id="IPR035986">
    <property type="entry name" value="PKD_dom_sf"/>
</dbReference>
<feature type="region of interest" description="Disordered" evidence="6">
    <location>
        <begin position="1052"/>
        <end position="1079"/>
    </location>
</feature>
<keyword evidence="3" id="KW-0677">Repeat</keyword>
<dbReference type="Proteomes" id="UP000749559">
    <property type="component" value="Unassembled WGS sequence"/>
</dbReference>
<feature type="domain" description="PKD" evidence="9">
    <location>
        <begin position="829"/>
        <end position="897"/>
    </location>
</feature>
<dbReference type="InterPro" id="IPR031777">
    <property type="entry name" value="Sortilin_C"/>
</dbReference>
<evidence type="ECO:0000256" key="3">
    <source>
        <dbReference type="ARBA" id="ARBA00022737"/>
    </source>
</evidence>
<evidence type="ECO:0000256" key="7">
    <source>
        <dbReference type="SAM" id="Phobius"/>
    </source>
</evidence>
<organism evidence="10 11">
    <name type="scientific">Owenia fusiformis</name>
    <name type="common">Polychaete worm</name>
    <dbReference type="NCBI Taxonomy" id="6347"/>
    <lineage>
        <taxon>Eukaryota</taxon>
        <taxon>Metazoa</taxon>
        <taxon>Spiralia</taxon>
        <taxon>Lophotrochozoa</taxon>
        <taxon>Annelida</taxon>
        <taxon>Polychaeta</taxon>
        <taxon>Sedentaria</taxon>
        <taxon>Canalipalpata</taxon>
        <taxon>Sabellida</taxon>
        <taxon>Oweniida</taxon>
        <taxon>Oweniidae</taxon>
        <taxon>Owenia</taxon>
    </lineage>
</organism>
<sequence>MSEAKFIFLVVFAWNLAFISAVVTSENDKKINEIIKISKAGDLRKELTRIKRQASTPGGARSNSGELEVHIQTLEDPKHNEAIVHWSGSKSNAIFVLTRENGGDRIRDSTLWRSEDYGNSFEKVTFQHTNVLINFFYACPLNKDKIILTDTKNKVIYRSTNEGKNFTYHPIGFSPDKIIFNPSVENLVLAYTYSNRTLYVSNDLGKSWDLVHNHVNSRFFWAVKGVDKDSATIHMEVQDTRTGEYRYTACVKPYMDGCNSLPELDIGDIDMYSLVVQDEYIFAQKTDFMSGTLYVSYNRKPFRAAMFPQGLHPQDFRILDTDEHQVFLAVDHVENIVNLYLSDVEGWLFTLTLDRVRSVNQANGFSVDFYEVKGSQGTYIANQEGYNGRDMTTRITFDKGGNWSVIPAPAEDSYNQEFNCKLPACSLFIHLGFSSSMYNIPYILSNVDAPGLIFAQGSPNTTMSFRNSRPNSFMSRDGGHTWSEVFKGSYSFNILDQGGAIVAVADNFFNKTNQIRYSCTEGKIWKNYTYHNYSMHVDGVLNEPGITSLVVSIYGHMDKNQGWVIVKVDFSSILSLKCTDNDYTTWTPYDEAGHECILGQKIIYERRKQRSVCYNGRDYVRPTNKSVCECVSEDFECDYGYTRASGGMCKVEKWFNASVPIAECPEGKSYNKSSGYRKVASDKCKGGIERKYQPKVTPCPLLPPSGLHISTVDRLVVATGSDVNFKLTQLGGSKTTTKYSWNFGDSNTTFEYTGFKKGQSMTHKYSQRGMYTVNCTAYNTAGKTETTIELRVEDEIHGVYIEFPNSVQINQLITFTLSVISAAQQSIISDTGTGNVHFLWTFGDEKPGALPVLTWEKSVQHRYSQPQNFSVSVEATNSVGSLYRKFTIFVYAQLKRVRLTFNSVADNVTDTAFGRTTLAVLLKNKLQDVFSIGKSRFQVNLIPGVPTQADVYFLPINQTDTKDLTLNKLANELVSKIADIQIDVANNKKVNVTGAEIIDDDVPKSGPSTYLAWVIAVPTLTAALVVIILVALYYRKRMNSVRRYTQVPQDATTDALLDDDDPPLRPNPDTSDDDMIDVNDTNRQPHLVLMSGINTYHDVNASTC</sequence>
<keyword evidence="7" id="KW-0812">Transmembrane</keyword>
<dbReference type="CDD" id="cd00146">
    <property type="entry name" value="PKD"/>
    <property type="match status" value="2"/>
</dbReference>
<dbReference type="InterPro" id="IPR013783">
    <property type="entry name" value="Ig-like_fold"/>
</dbReference>
<dbReference type="InterPro" id="IPR050310">
    <property type="entry name" value="VPS10-sortilin"/>
</dbReference>
<keyword evidence="4 7" id="KW-0472">Membrane</keyword>
<dbReference type="Pfam" id="PF00801">
    <property type="entry name" value="PKD"/>
    <property type="match status" value="2"/>
</dbReference>
<keyword evidence="11" id="KW-1185">Reference proteome</keyword>
<protein>
    <recommendedName>
        <fullName evidence="9">PKD domain-containing protein</fullName>
    </recommendedName>
</protein>
<evidence type="ECO:0000313" key="10">
    <source>
        <dbReference type="EMBL" id="CAH1785149.1"/>
    </source>
</evidence>
<keyword evidence="7" id="KW-1133">Transmembrane helix</keyword>
<evidence type="ECO:0000313" key="11">
    <source>
        <dbReference type="Proteomes" id="UP000749559"/>
    </source>
</evidence>
<dbReference type="Gene3D" id="3.30.60.270">
    <property type="match status" value="1"/>
</dbReference>
<dbReference type="PROSITE" id="PS50093">
    <property type="entry name" value="PKD"/>
    <property type="match status" value="2"/>
</dbReference>
<proteinExistence type="inferred from homology"/>
<dbReference type="Gene3D" id="2.10.70.80">
    <property type="match status" value="1"/>
</dbReference>
<dbReference type="InterPro" id="IPR006581">
    <property type="entry name" value="VPS10"/>
</dbReference>
<dbReference type="PANTHER" id="PTHR12106:SF47">
    <property type="entry name" value="VPS10 DOMAIN-CONTAINING RECEPTOR SORCS3-LIKE"/>
    <property type="match status" value="1"/>
</dbReference>
<dbReference type="SMART" id="SM00089">
    <property type="entry name" value="PKD"/>
    <property type="match status" value="2"/>
</dbReference>
<feature type="signal peptide" evidence="8">
    <location>
        <begin position="1"/>
        <end position="21"/>
    </location>
</feature>
<dbReference type="SUPFAM" id="SSF110296">
    <property type="entry name" value="Oligoxyloglucan reducing end-specific cellobiohydrolase"/>
    <property type="match status" value="1"/>
</dbReference>
<feature type="transmembrane region" description="Helical" evidence="7">
    <location>
        <begin position="1010"/>
        <end position="1034"/>
    </location>
</feature>
<comment type="similarity">
    <text evidence="2">Belongs to the VPS10-related sortilin family. SORCS subfamily.</text>
</comment>
<dbReference type="PANTHER" id="PTHR12106">
    <property type="entry name" value="SORTILIN RELATED"/>
    <property type="match status" value="1"/>
</dbReference>
<dbReference type="GO" id="GO:0006892">
    <property type="term" value="P:post-Golgi vesicle-mediated transport"/>
    <property type="evidence" value="ECO:0007669"/>
    <property type="project" value="TreeGrafter"/>
</dbReference>
<name>A0A8S4NZ19_OWEFU</name>
<dbReference type="InterPro" id="IPR015943">
    <property type="entry name" value="WD40/YVTN_repeat-like_dom_sf"/>
</dbReference>
<dbReference type="SUPFAM" id="SSF49299">
    <property type="entry name" value="PKD domain"/>
    <property type="match status" value="2"/>
</dbReference>
<evidence type="ECO:0000256" key="6">
    <source>
        <dbReference type="SAM" id="MobiDB-lite"/>
    </source>
</evidence>
<dbReference type="InterPro" id="IPR031778">
    <property type="entry name" value="Sortilin_N"/>
</dbReference>
<dbReference type="Gene3D" id="2.60.40.10">
    <property type="entry name" value="Immunoglobulins"/>
    <property type="match status" value="2"/>
</dbReference>
<feature type="domain" description="PKD" evidence="9">
    <location>
        <begin position="722"/>
        <end position="799"/>
    </location>
</feature>
<evidence type="ECO:0000256" key="4">
    <source>
        <dbReference type="ARBA" id="ARBA00023136"/>
    </source>
</evidence>
<evidence type="ECO:0000256" key="8">
    <source>
        <dbReference type="SAM" id="SignalP"/>
    </source>
</evidence>
<dbReference type="GO" id="GO:0016020">
    <property type="term" value="C:membrane"/>
    <property type="evidence" value="ECO:0007669"/>
    <property type="project" value="UniProtKB-SubCell"/>
</dbReference>
<reference evidence="10" key="1">
    <citation type="submission" date="2022-03" db="EMBL/GenBank/DDBJ databases">
        <authorList>
            <person name="Martin C."/>
        </authorList>
    </citation>
    <scope>NUCLEOTIDE SEQUENCE</scope>
</reference>
<dbReference type="InterPro" id="IPR000601">
    <property type="entry name" value="PKD_dom"/>
</dbReference>
<feature type="chain" id="PRO_5035922498" description="PKD domain-containing protein" evidence="8">
    <location>
        <begin position="22"/>
        <end position="1104"/>
    </location>
</feature>
<accession>A0A8S4NZ19</accession>
<keyword evidence="5" id="KW-0325">Glycoprotein</keyword>
<dbReference type="Pfam" id="PF15901">
    <property type="entry name" value="Sortilin_C"/>
    <property type="match status" value="1"/>
</dbReference>
<dbReference type="Pfam" id="PF15902">
    <property type="entry name" value="Sortilin-Vps10"/>
    <property type="match status" value="1"/>
</dbReference>
<dbReference type="AlphaFoldDB" id="A0A8S4NZ19"/>
<evidence type="ECO:0000256" key="5">
    <source>
        <dbReference type="ARBA" id="ARBA00023180"/>
    </source>
</evidence>
<gene>
    <name evidence="10" type="ORF">OFUS_LOCUS11251</name>
</gene>
<dbReference type="InterPro" id="IPR022409">
    <property type="entry name" value="PKD/Chitinase_dom"/>
</dbReference>
<comment type="subcellular location">
    <subcellularLocation>
        <location evidence="1">Membrane</location>
        <topology evidence="1">Single-pass type I membrane protein</topology>
    </subcellularLocation>
</comment>
<comment type="caution">
    <text evidence="10">The sequence shown here is derived from an EMBL/GenBank/DDBJ whole genome shotgun (WGS) entry which is preliminary data.</text>
</comment>